<reference evidence="2 3" key="1">
    <citation type="journal article" date="2013" name="PLoS ONE">
        <title>Genomic and secretomic analyses reveal unique features of the lignocellulolytic enzyme system of Penicillium decumbens.</title>
        <authorList>
            <person name="Liu G."/>
            <person name="Zhang L."/>
            <person name="Wei X."/>
            <person name="Zou G."/>
            <person name="Qin Y."/>
            <person name="Ma L."/>
            <person name="Li J."/>
            <person name="Zheng H."/>
            <person name="Wang S."/>
            <person name="Wang C."/>
            <person name="Xun L."/>
            <person name="Zhao G.-P."/>
            <person name="Zhou Z."/>
            <person name="Qu Y."/>
        </authorList>
    </citation>
    <scope>NUCLEOTIDE SEQUENCE [LARGE SCALE GENOMIC DNA]</scope>
    <source>
        <strain evidence="3">114-2 / CGMCC 5302</strain>
    </source>
</reference>
<dbReference type="PhylomeDB" id="S7ZQ53"/>
<dbReference type="HOGENOM" id="CLU_037775_0_0_1"/>
<feature type="compositionally biased region" description="Basic and acidic residues" evidence="1">
    <location>
        <begin position="35"/>
        <end position="46"/>
    </location>
</feature>
<dbReference type="STRING" id="933388.S7ZQ53"/>
<gene>
    <name evidence="2" type="ORF">PDE_07504</name>
</gene>
<dbReference type="AlphaFoldDB" id="S7ZQ53"/>
<dbReference type="OrthoDB" id="4329446at2759"/>
<dbReference type="Proteomes" id="UP000019376">
    <property type="component" value="Unassembled WGS sequence"/>
</dbReference>
<proteinExistence type="predicted"/>
<feature type="region of interest" description="Disordered" evidence="1">
    <location>
        <begin position="1"/>
        <end position="20"/>
    </location>
</feature>
<protein>
    <submittedName>
        <fullName evidence="2">Uncharacterized protein</fullName>
    </submittedName>
</protein>
<evidence type="ECO:0000256" key="1">
    <source>
        <dbReference type="SAM" id="MobiDB-lite"/>
    </source>
</evidence>
<feature type="region of interest" description="Disordered" evidence="1">
    <location>
        <begin position="480"/>
        <end position="500"/>
    </location>
</feature>
<evidence type="ECO:0000313" key="3">
    <source>
        <dbReference type="Proteomes" id="UP000019376"/>
    </source>
</evidence>
<feature type="region of interest" description="Disordered" evidence="1">
    <location>
        <begin position="26"/>
        <end position="96"/>
    </location>
</feature>
<dbReference type="EMBL" id="KB644414">
    <property type="protein sequence ID" value="EPS32544.1"/>
    <property type="molecule type" value="Genomic_DNA"/>
</dbReference>
<keyword evidence="3" id="KW-1185">Reference proteome</keyword>
<name>S7ZQ53_PENO1</name>
<feature type="compositionally biased region" description="Pro residues" evidence="1">
    <location>
        <begin position="480"/>
        <end position="491"/>
    </location>
</feature>
<evidence type="ECO:0000313" key="2">
    <source>
        <dbReference type="EMBL" id="EPS32544.1"/>
    </source>
</evidence>
<sequence>MVRASSRTSAGKPPGFYKESRLATINNEANSSGRHAKDEQAPKDFVRYPPRPTLPLSQSYADFKEWQPPPPPPRPAKKTWPTPAEPITQPNDPAIPVGWTCEDPDLDPYDFNAQIARCDDRIANRILPDVFRIKKKALEARKAEMDAVIEAEKASPSLNRKIIMRLRQLEEMERQIAAKGEDKHALGANIKALIRAYRSGELGWHLGLVTYWSYGKQLCQPRPFHYFEFLEINGEAKGHCGFWVEGLFGMEPLPQMVCQTQEVFPPPGEWLRDMYMTVRSPYNQPAEWQFMFTEDTGSSVTTMYDFDMEILGHPVLLLPPMLCAIQLINAGGGTGVLTVLRAVEVNMRADNTGQLMTAWDWIPVGVYDTASTSWPWPPRLSGPYPRYKLYMGSCPDGTGRSWFFNQKRGFNDVIPTIANVQQALRPDVPGTTPMWTAYGQTVPKQAIRTQPGWINTPGATVPIGRAKEAPPLVPVAPNPYHPMMRQPPPPQQLRLPADGA</sequence>
<organism evidence="2 3">
    <name type="scientific">Penicillium oxalicum (strain 114-2 / CGMCC 5302)</name>
    <name type="common">Penicillium decumbens</name>
    <dbReference type="NCBI Taxonomy" id="933388"/>
    <lineage>
        <taxon>Eukaryota</taxon>
        <taxon>Fungi</taxon>
        <taxon>Dikarya</taxon>
        <taxon>Ascomycota</taxon>
        <taxon>Pezizomycotina</taxon>
        <taxon>Eurotiomycetes</taxon>
        <taxon>Eurotiomycetidae</taxon>
        <taxon>Eurotiales</taxon>
        <taxon>Aspergillaceae</taxon>
        <taxon>Penicillium</taxon>
    </lineage>
</organism>
<accession>S7ZQ53</accession>